<evidence type="ECO:0000313" key="3">
    <source>
        <dbReference type="EMBL" id="TWF99511.1"/>
    </source>
</evidence>
<feature type="signal peptide" evidence="2">
    <location>
        <begin position="1"/>
        <end position="28"/>
    </location>
</feature>
<dbReference type="Proteomes" id="UP000317940">
    <property type="component" value="Unassembled WGS sequence"/>
</dbReference>
<comment type="caution">
    <text evidence="3">The sequence shown here is derived from an EMBL/GenBank/DDBJ whole genome shotgun (WGS) entry which is preliminary data.</text>
</comment>
<dbReference type="EMBL" id="VIWT01000001">
    <property type="protein sequence ID" value="TWF99511.1"/>
    <property type="molecule type" value="Genomic_DNA"/>
</dbReference>
<evidence type="ECO:0008006" key="5">
    <source>
        <dbReference type="Google" id="ProtNLM"/>
    </source>
</evidence>
<evidence type="ECO:0000313" key="4">
    <source>
        <dbReference type="Proteomes" id="UP000317940"/>
    </source>
</evidence>
<dbReference type="OrthoDB" id="5242394at2"/>
<name>A0A561UJG8_9ACTN</name>
<sequence length="191" mass="18952">MAKTGPGVVVAGLTLAALAVVTVLAVQAEGTAATAVAAQPGPSASSATPSAQASAAPGPSLEPLPSAAAVGSTRRVVYSISAKQVWLVDPKKDPQVVAAFTVEPGSANPAQGSYTVYSRAAAANGTDGRPVEHVVRFTQQGGTVFGFSAAVDGSTPAADPKAKTGGIRSTRQDGQTLWDFAPVGTRVLVVS</sequence>
<keyword evidence="4" id="KW-1185">Reference proteome</keyword>
<gene>
    <name evidence="3" type="ORF">FHX73_113358</name>
</gene>
<accession>A0A561UJG8</accession>
<dbReference type="InterPro" id="IPR005490">
    <property type="entry name" value="LD_TPept_cat_dom"/>
</dbReference>
<dbReference type="CDD" id="cd16913">
    <property type="entry name" value="YkuD_like"/>
    <property type="match status" value="1"/>
</dbReference>
<evidence type="ECO:0000256" key="1">
    <source>
        <dbReference type="SAM" id="MobiDB-lite"/>
    </source>
</evidence>
<evidence type="ECO:0000256" key="2">
    <source>
        <dbReference type="SAM" id="SignalP"/>
    </source>
</evidence>
<dbReference type="RefSeq" id="WP_145905755.1">
    <property type="nucleotide sequence ID" value="NZ_BAAAMZ010000006.1"/>
</dbReference>
<proteinExistence type="predicted"/>
<feature type="region of interest" description="Disordered" evidence="1">
    <location>
        <begin position="39"/>
        <end position="62"/>
    </location>
</feature>
<feature type="compositionally biased region" description="Low complexity" evidence="1">
    <location>
        <begin position="39"/>
        <end position="59"/>
    </location>
</feature>
<keyword evidence="2" id="KW-0732">Signal</keyword>
<protein>
    <recommendedName>
        <fullName evidence="5">L,D-transpeptidase-like protein</fullName>
    </recommendedName>
</protein>
<reference evidence="3 4" key="1">
    <citation type="submission" date="2019-06" db="EMBL/GenBank/DDBJ databases">
        <title>Sequencing the genomes of 1000 actinobacteria strains.</title>
        <authorList>
            <person name="Klenk H.-P."/>
        </authorList>
    </citation>
    <scope>NUCLEOTIDE SEQUENCE [LARGE SCALE GENOMIC DNA]</scope>
    <source>
        <strain evidence="3 4">DSM 44826</strain>
    </source>
</reference>
<organism evidence="3 4">
    <name type="scientific">Kitasatospora viridis</name>
    <dbReference type="NCBI Taxonomy" id="281105"/>
    <lineage>
        <taxon>Bacteria</taxon>
        <taxon>Bacillati</taxon>
        <taxon>Actinomycetota</taxon>
        <taxon>Actinomycetes</taxon>
        <taxon>Kitasatosporales</taxon>
        <taxon>Streptomycetaceae</taxon>
        <taxon>Kitasatospora</taxon>
    </lineage>
</organism>
<dbReference type="AlphaFoldDB" id="A0A561UJG8"/>
<dbReference type="GO" id="GO:0016740">
    <property type="term" value="F:transferase activity"/>
    <property type="evidence" value="ECO:0007669"/>
    <property type="project" value="InterPro"/>
</dbReference>
<feature type="chain" id="PRO_5022215623" description="L,D-transpeptidase-like protein" evidence="2">
    <location>
        <begin position="29"/>
        <end position="191"/>
    </location>
</feature>